<evidence type="ECO:0000259" key="3">
    <source>
        <dbReference type="Pfam" id="PF02551"/>
    </source>
</evidence>
<dbReference type="RefSeq" id="WP_308955785.1">
    <property type="nucleotide sequence ID" value="NZ_JAVICY010000010.1"/>
</dbReference>
<dbReference type="SUPFAM" id="SSF54637">
    <property type="entry name" value="Thioesterase/thiol ester dehydrase-isomerase"/>
    <property type="match status" value="2"/>
</dbReference>
<comment type="similarity">
    <text evidence="1">Belongs to the C/M/P thioester hydrolase family.</text>
</comment>
<dbReference type="InterPro" id="IPR025652">
    <property type="entry name" value="TesB_C"/>
</dbReference>
<evidence type="ECO:0000259" key="4">
    <source>
        <dbReference type="Pfam" id="PF13622"/>
    </source>
</evidence>
<accession>A0AAW8JH00</accession>
<dbReference type="AlphaFoldDB" id="A0AAW8JH00"/>
<evidence type="ECO:0000256" key="1">
    <source>
        <dbReference type="ARBA" id="ARBA00006538"/>
    </source>
</evidence>
<dbReference type="Gene3D" id="2.40.160.210">
    <property type="entry name" value="Acyl-CoA thioesterase, double hotdog domain"/>
    <property type="match status" value="1"/>
</dbReference>
<dbReference type="CDD" id="cd03445">
    <property type="entry name" value="Thioesterase_II_repeat2"/>
    <property type="match status" value="1"/>
</dbReference>
<evidence type="ECO:0000256" key="2">
    <source>
        <dbReference type="ARBA" id="ARBA00022801"/>
    </source>
</evidence>
<keyword evidence="2" id="KW-0378">Hydrolase</keyword>
<dbReference type="InterPro" id="IPR003703">
    <property type="entry name" value="Acyl_CoA_thio"/>
</dbReference>
<dbReference type="GO" id="GO:0047617">
    <property type="term" value="F:fatty acyl-CoA hydrolase activity"/>
    <property type="evidence" value="ECO:0007669"/>
    <property type="project" value="InterPro"/>
</dbReference>
<feature type="domain" description="Acyl-CoA thioesterase 2 C-terminal" evidence="3">
    <location>
        <begin position="155"/>
        <end position="281"/>
    </location>
</feature>
<dbReference type="CDD" id="cd03444">
    <property type="entry name" value="Thioesterase_II_repeat1"/>
    <property type="match status" value="1"/>
</dbReference>
<dbReference type="PANTHER" id="PTHR11066:SF34">
    <property type="entry name" value="ACYL-COENZYME A THIOESTERASE 8"/>
    <property type="match status" value="1"/>
</dbReference>
<dbReference type="EMBL" id="JAVIDA010000009">
    <property type="protein sequence ID" value="MDQ9071565.1"/>
    <property type="molecule type" value="Genomic_DNA"/>
</dbReference>
<feature type="domain" description="Acyl-CoA thioesterase-like N-terminal HotDog" evidence="4">
    <location>
        <begin position="30"/>
        <end position="108"/>
    </location>
</feature>
<dbReference type="InterPro" id="IPR042171">
    <property type="entry name" value="Acyl-CoA_hotdog"/>
</dbReference>
<comment type="caution">
    <text evidence="5">The sequence shown here is derived from an EMBL/GenBank/DDBJ whole genome shotgun (WGS) entry which is preliminary data.</text>
</comment>
<dbReference type="GO" id="GO:0009062">
    <property type="term" value="P:fatty acid catabolic process"/>
    <property type="evidence" value="ECO:0007669"/>
    <property type="project" value="TreeGrafter"/>
</dbReference>
<dbReference type="Pfam" id="PF02551">
    <property type="entry name" value="Acyl_CoA_thio"/>
    <property type="match status" value="1"/>
</dbReference>
<dbReference type="PANTHER" id="PTHR11066">
    <property type="entry name" value="ACYL-COA THIOESTERASE"/>
    <property type="match status" value="1"/>
</dbReference>
<dbReference type="InterPro" id="IPR029069">
    <property type="entry name" value="HotDog_dom_sf"/>
</dbReference>
<organism evidence="5 6">
    <name type="scientific">Acinetobacter gerneri</name>
    <dbReference type="NCBI Taxonomy" id="202952"/>
    <lineage>
        <taxon>Bacteria</taxon>
        <taxon>Pseudomonadati</taxon>
        <taxon>Pseudomonadota</taxon>
        <taxon>Gammaproteobacteria</taxon>
        <taxon>Moraxellales</taxon>
        <taxon>Moraxellaceae</taxon>
        <taxon>Acinetobacter</taxon>
    </lineage>
</organism>
<reference evidence="5" key="1">
    <citation type="submission" date="2023-08" db="EMBL/GenBank/DDBJ databases">
        <title>Emergence of clinically-relevant ST2 carbapenem-resistant Acinetobacter baumannii strains in hospital sewages in Zhejiang, East of China.</title>
        <authorList>
            <person name="Kaichao C."/>
            <person name="Zhang R."/>
        </authorList>
    </citation>
    <scope>NUCLEOTIDE SEQUENCE</scope>
    <source>
        <strain evidence="5">M-SY-60</strain>
    </source>
</reference>
<dbReference type="GO" id="GO:0006637">
    <property type="term" value="P:acyl-CoA metabolic process"/>
    <property type="evidence" value="ECO:0007669"/>
    <property type="project" value="InterPro"/>
</dbReference>
<name>A0AAW8JH00_9GAMM</name>
<dbReference type="InterPro" id="IPR049449">
    <property type="entry name" value="TesB_ACOT8-like_N"/>
</dbReference>
<dbReference type="Pfam" id="PF13622">
    <property type="entry name" value="4HBT_3"/>
    <property type="match status" value="1"/>
</dbReference>
<proteinExistence type="inferred from homology"/>
<dbReference type="Proteomes" id="UP001243195">
    <property type="component" value="Unassembled WGS sequence"/>
</dbReference>
<sequence length="288" mass="33369">MQSDTTQKLIELFELEQIDQHFFRANCLQMGGTHIFGGQLLAQALVAAAKTTQQREAHSLHGYFIKSGNSHFPILYEVMILRDGQSFATRQVYAYQDGEILFYAMVSFAKTEQGLEYQKDHPEYPAPATLATEQEYKLDNAFCIPEHYRDIYMRNFNIDVRPTEFVIPAHGDALAPKYAEYLKTYQTIEGKQDQNIMHQAIAAYYSDYNLLSVSFRPHGINYLEKSVRTLSLDHAIYFHRPFRVDQWVLYETNTTLSAQTRAMNYGQMWQDGHLVCSTTQESLIRKRS</sequence>
<evidence type="ECO:0000313" key="5">
    <source>
        <dbReference type="EMBL" id="MDQ9071565.1"/>
    </source>
</evidence>
<protein>
    <submittedName>
        <fullName evidence="5">Thioesterase family protein</fullName>
    </submittedName>
</protein>
<evidence type="ECO:0000313" key="6">
    <source>
        <dbReference type="Proteomes" id="UP001243195"/>
    </source>
</evidence>
<gene>
    <name evidence="5" type="ORF">RFH51_08860</name>
</gene>